<dbReference type="SUPFAM" id="SSF140856">
    <property type="entry name" value="USP8 N-terminal domain-like"/>
    <property type="match status" value="1"/>
</dbReference>
<sequence>MMPVFMEMYDASENLKFILDPITRLCNLVDMARPQPLISNIPIPRYCHILHEMYEMANMYVNEQNFERALMLYLRFIGTLVNELPKHRNYENLPWNEKEAFNCQITHAMNATEFLKRKILAIYEEEAITMKNELAAQEKMGFEMTENCC</sequence>
<dbReference type="GO" id="GO:0070536">
    <property type="term" value="P:protein K63-linked deubiquitination"/>
    <property type="evidence" value="ECO:0007669"/>
    <property type="project" value="TreeGrafter"/>
</dbReference>
<evidence type="ECO:0000313" key="3">
    <source>
        <dbReference type="WBParaSite" id="ACRNAN_Path_799.g3026.t1"/>
    </source>
</evidence>
<dbReference type="GO" id="GO:0016020">
    <property type="term" value="C:membrane"/>
    <property type="evidence" value="ECO:0007669"/>
    <property type="project" value="TreeGrafter"/>
</dbReference>
<dbReference type="Proteomes" id="UP000887540">
    <property type="component" value="Unplaced"/>
</dbReference>
<dbReference type="PANTHER" id="PTHR12947">
    <property type="entry name" value="AMSH-LIKE PROTEASE"/>
    <property type="match status" value="1"/>
</dbReference>
<dbReference type="WBParaSite" id="ACRNAN_Path_799.g3026.t1">
    <property type="protein sequence ID" value="ACRNAN_Path_799.g3026.t1"/>
    <property type="gene ID" value="ACRNAN_Path_799.g3026"/>
</dbReference>
<dbReference type="Pfam" id="PF08969">
    <property type="entry name" value="USP8_dimer"/>
    <property type="match status" value="1"/>
</dbReference>
<dbReference type="InterPro" id="IPR015063">
    <property type="entry name" value="USP8_dimer"/>
</dbReference>
<proteinExistence type="predicted"/>
<reference evidence="3" key="1">
    <citation type="submission" date="2022-11" db="UniProtKB">
        <authorList>
            <consortium name="WormBaseParasite"/>
        </authorList>
    </citation>
    <scope>IDENTIFICATION</scope>
</reference>
<name>A0A914CBJ6_9BILA</name>
<dbReference type="Gene3D" id="1.20.58.80">
    <property type="entry name" value="Phosphotransferase system, lactose/cellobiose-type IIA subunit"/>
    <property type="match status" value="1"/>
</dbReference>
<feature type="domain" description="USP8 dimerisation" evidence="1">
    <location>
        <begin position="24"/>
        <end position="126"/>
    </location>
</feature>
<protein>
    <submittedName>
        <fullName evidence="3">USP8 dimerisation domain-containing protein</fullName>
    </submittedName>
</protein>
<dbReference type="PANTHER" id="PTHR12947:SF13">
    <property type="entry name" value="FI19924P1"/>
    <property type="match status" value="1"/>
</dbReference>
<dbReference type="AlphaFoldDB" id="A0A914CBJ6"/>
<evidence type="ECO:0000259" key="1">
    <source>
        <dbReference type="Pfam" id="PF08969"/>
    </source>
</evidence>
<keyword evidence="2" id="KW-1185">Reference proteome</keyword>
<evidence type="ECO:0000313" key="2">
    <source>
        <dbReference type="Proteomes" id="UP000887540"/>
    </source>
</evidence>
<organism evidence="2 3">
    <name type="scientific">Acrobeloides nanus</name>
    <dbReference type="NCBI Taxonomy" id="290746"/>
    <lineage>
        <taxon>Eukaryota</taxon>
        <taxon>Metazoa</taxon>
        <taxon>Ecdysozoa</taxon>
        <taxon>Nematoda</taxon>
        <taxon>Chromadorea</taxon>
        <taxon>Rhabditida</taxon>
        <taxon>Tylenchina</taxon>
        <taxon>Cephalobomorpha</taxon>
        <taxon>Cephaloboidea</taxon>
        <taxon>Cephalobidae</taxon>
        <taxon>Acrobeloides</taxon>
    </lineage>
</organism>
<dbReference type="GO" id="GO:0005768">
    <property type="term" value="C:endosome"/>
    <property type="evidence" value="ECO:0007669"/>
    <property type="project" value="TreeGrafter"/>
</dbReference>
<accession>A0A914CBJ6</accession>
<dbReference type="GO" id="GO:0061578">
    <property type="term" value="F:K63-linked deubiquitinase activity"/>
    <property type="evidence" value="ECO:0007669"/>
    <property type="project" value="TreeGrafter"/>
</dbReference>